<dbReference type="SMART" id="SM00849">
    <property type="entry name" value="Lactamase_B"/>
    <property type="match status" value="1"/>
</dbReference>
<evidence type="ECO:0000256" key="1">
    <source>
        <dbReference type="ARBA" id="ARBA00004651"/>
    </source>
</evidence>
<dbReference type="Proteomes" id="UP000295510">
    <property type="component" value="Unassembled WGS sequence"/>
</dbReference>
<feature type="transmembrane region" description="Helical" evidence="6">
    <location>
        <begin position="419"/>
        <end position="441"/>
    </location>
</feature>
<evidence type="ECO:0000259" key="7">
    <source>
        <dbReference type="SMART" id="SM00849"/>
    </source>
</evidence>
<keyword evidence="9" id="KW-1185">Reference proteome</keyword>
<dbReference type="PANTHER" id="PTHR30619">
    <property type="entry name" value="DNA INTERNALIZATION/COMPETENCE PROTEIN COMEC/REC2"/>
    <property type="match status" value="1"/>
</dbReference>
<evidence type="ECO:0000256" key="4">
    <source>
        <dbReference type="ARBA" id="ARBA00022989"/>
    </source>
</evidence>
<name>A0A4R6UE81_9BURK</name>
<keyword evidence="5 6" id="KW-0472">Membrane</keyword>
<dbReference type="InterPro" id="IPR036866">
    <property type="entry name" value="RibonucZ/Hydroxyglut_hydro"/>
</dbReference>
<dbReference type="RefSeq" id="WP_133596757.1">
    <property type="nucleotide sequence ID" value="NZ_SNYL01000006.1"/>
</dbReference>
<dbReference type="EMBL" id="SNYL01000006">
    <property type="protein sequence ID" value="TDQ43439.1"/>
    <property type="molecule type" value="Genomic_DNA"/>
</dbReference>
<keyword evidence="4 6" id="KW-1133">Transmembrane helix</keyword>
<dbReference type="PANTHER" id="PTHR30619:SF1">
    <property type="entry name" value="RECOMBINATION PROTEIN 2"/>
    <property type="match status" value="1"/>
</dbReference>
<evidence type="ECO:0000313" key="8">
    <source>
        <dbReference type="EMBL" id="TDQ43439.1"/>
    </source>
</evidence>
<dbReference type="InterPro" id="IPR004477">
    <property type="entry name" value="ComEC_N"/>
</dbReference>
<dbReference type="InterPro" id="IPR025405">
    <property type="entry name" value="DUF4131"/>
</dbReference>
<dbReference type="NCBIfam" id="TIGR00361">
    <property type="entry name" value="ComEC_Rec2"/>
    <property type="match status" value="1"/>
</dbReference>
<sequence>MVRLVPFMGGSVLGAWLQLQQVALWPAGAYAWGAAWAAVAACIALVAGRRWRPGWQAAVWCAVAVVGMYAVTGWRAAHFQAQALSPALEGRDVLVEGWVAGMPRRADEGWQFELAPQRAWVGDEPVALPPRIRLSAIDRPQPGAQASPAGAVRALDASGLRPGQRWRLVVRLKRPHGWSNPHGFDTELWMWEQGLQANGYVRQGPGVPAPQWLEDTWRYPVQRARQTIRDRVWQQVPDPRTAGVLAAMVTGDQGAIARPLWETFRLTGVTHLVVVSGMHITLFAWLAVAVVGGLWRGLSRFWPGLLLAVPLPVAAAVGGLALGWGYAVFSGWGVPAQRAIWMLTAVVGLQLSGRRWPWPVMWLAAMCLVAWLDPWALLRAGFWLSFVAVAVLFATGGPLPQAGEGVRGAFKRMARTQGLMTLALAPLTLLWFGEFSLAGLLANLVAIPWVTLLVTPVALAGAVVTPLWTVGAWAVEVLLRGLEALAAMPWAAVSRPAVPAWLGWLAVLGGVLSVSRLPLAWRVWGLLLVWPALAYTPPRPATGTFEWIAADVGQGTAVIVRTRHHTLVYDTGPPLGPHADAAQRVLLPLLRRHGEAPDAVVVSHADSDHAGGMGTLARAYPHAVWWTSFDTQPRWGVVSRRCEAPVSWTWDGVPFRFLHPWPQDEGAALSANARSCVLQVGEGESALLLTGDITVAEETRLALAQPDLRAAVALAAHHGSATSTGPVWLDTVQPRWVVIQAGYRNPYRHPSTTVLRRLEARGIRWVSSPSCGAAMGHSARPDEVVCHRDVTRRYWHHPGRG</sequence>
<dbReference type="InterPro" id="IPR052159">
    <property type="entry name" value="Competence_DNA_uptake"/>
</dbReference>
<comment type="caution">
    <text evidence="8">The sequence shown here is derived from an EMBL/GenBank/DDBJ whole genome shotgun (WGS) entry which is preliminary data.</text>
</comment>
<evidence type="ECO:0000256" key="5">
    <source>
        <dbReference type="ARBA" id="ARBA00023136"/>
    </source>
</evidence>
<feature type="transmembrane region" description="Helical" evidence="6">
    <location>
        <begin position="380"/>
        <end position="399"/>
    </location>
</feature>
<dbReference type="InterPro" id="IPR001279">
    <property type="entry name" value="Metallo-B-lactamas"/>
</dbReference>
<feature type="transmembrane region" description="Helical" evidence="6">
    <location>
        <begin position="356"/>
        <end position="374"/>
    </location>
</feature>
<dbReference type="InterPro" id="IPR004797">
    <property type="entry name" value="Competence_ComEC/Rec2"/>
</dbReference>
<feature type="transmembrane region" description="Helical" evidence="6">
    <location>
        <begin position="302"/>
        <end position="326"/>
    </location>
</feature>
<feature type="transmembrane region" description="Helical" evidence="6">
    <location>
        <begin position="57"/>
        <end position="77"/>
    </location>
</feature>
<dbReference type="GO" id="GO:0030420">
    <property type="term" value="P:establishment of competence for transformation"/>
    <property type="evidence" value="ECO:0007669"/>
    <property type="project" value="InterPro"/>
</dbReference>
<feature type="transmembrane region" description="Helical" evidence="6">
    <location>
        <begin position="29"/>
        <end position="48"/>
    </location>
</feature>
<dbReference type="InterPro" id="IPR035681">
    <property type="entry name" value="ComA-like_MBL"/>
</dbReference>
<dbReference type="Pfam" id="PF00753">
    <property type="entry name" value="Lactamase_B"/>
    <property type="match status" value="1"/>
</dbReference>
<feature type="transmembrane region" description="Helical" evidence="6">
    <location>
        <begin position="447"/>
        <end position="475"/>
    </location>
</feature>
<dbReference type="SUPFAM" id="SSF56281">
    <property type="entry name" value="Metallo-hydrolase/oxidoreductase"/>
    <property type="match status" value="1"/>
</dbReference>
<feature type="transmembrane region" description="Helical" evidence="6">
    <location>
        <begin position="272"/>
        <end position="295"/>
    </location>
</feature>
<keyword evidence="3 6" id="KW-0812">Transmembrane</keyword>
<reference evidence="8 9" key="1">
    <citation type="submission" date="2019-03" db="EMBL/GenBank/DDBJ databases">
        <title>Genomic Encyclopedia of Type Strains, Phase IV (KMG-IV): sequencing the most valuable type-strain genomes for metagenomic binning, comparative biology and taxonomic classification.</title>
        <authorList>
            <person name="Goeker M."/>
        </authorList>
    </citation>
    <scope>NUCLEOTIDE SEQUENCE [LARGE SCALE GENOMIC DNA]</scope>
    <source>
        <strain evidence="8 9">DSM 19605</strain>
    </source>
</reference>
<dbReference type="Pfam" id="PF03772">
    <property type="entry name" value="Competence"/>
    <property type="match status" value="1"/>
</dbReference>
<dbReference type="OrthoDB" id="9761531at2"/>
<keyword evidence="2" id="KW-1003">Cell membrane</keyword>
<dbReference type="Gene3D" id="3.60.15.10">
    <property type="entry name" value="Ribonuclease Z/Hydroxyacylglutathione hydrolase-like"/>
    <property type="match status" value="1"/>
</dbReference>
<gene>
    <name evidence="8" type="ORF">DFR43_1069</name>
</gene>
<dbReference type="AlphaFoldDB" id="A0A4R6UE81"/>
<protein>
    <submittedName>
        <fullName evidence="8">Competence protein ComEC</fullName>
    </submittedName>
</protein>
<evidence type="ECO:0000256" key="3">
    <source>
        <dbReference type="ARBA" id="ARBA00022692"/>
    </source>
</evidence>
<comment type="subcellular location">
    <subcellularLocation>
        <location evidence="1">Cell membrane</location>
        <topology evidence="1">Multi-pass membrane protein</topology>
    </subcellularLocation>
</comment>
<dbReference type="CDD" id="cd07731">
    <property type="entry name" value="ComA-like_MBL-fold"/>
    <property type="match status" value="1"/>
</dbReference>
<proteinExistence type="predicted"/>
<feature type="domain" description="Metallo-beta-lactamase" evidence="7">
    <location>
        <begin position="554"/>
        <end position="743"/>
    </location>
</feature>
<dbReference type="NCBIfam" id="TIGR00360">
    <property type="entry name" value="ComEC_N-term"/>
    <property type="match status" value="1"/>
</dbReference>
<evidence type="ECO:0000256" key="2">
    <source>
        <dbReference type="ARBA" id="ARBA00022475"/>
    </source>
</evidence>
<evidence type="ECO:0000313" key="9">
    <source>
        <dbReference type="Proteomes" id="UP000295510"/>
    </source>
</evidence>
<dbReference type="GO" id="GO:0005886">
    <property type="term" value="C:plasma membrane"/>
    <property type="evidence" value="ECO:0007669"/>
    <property type="project" value="UniProtKB-SubCell"/>
</dbReference>
<organism evidence="8 9">
    <name type="scientific">Tepidicella xavieri</name>
    <dbReference type="NCBI Taxonomy" id="360241"/>
    <lineage>
        <taxon>Bacteria</taxon>
        <taxon>Pseudomonadati</taxon>
        <taxon>Pseudomonadota</taxon>
        <taxon>Betaproteobacteria</taxon>
        <taxon>Burkholderiales</taxon>
        <taxon>Tepidicella</taxon>
    </lineage>
</organism>
<accession>A0A4R6UE81</accession>
<dbReference type="Pfam" id="PF13567">
    <property type="entry name" value="DUF4131"/>
    <property type="match status" value="1"/>
</dbReference>
<evidence type="ECO:0000256" key="6">
    <source>
        <dbReference type="SAM" id="Phobius"/>
    </source>
</evidence>